<name>A0AAX1UE77_CERSP</name>
<gene>
    <name evidence="1" type="ORF">D1114_23445</name>
</gene>
<organism evidence="1 2">
    <name type="scientific">Cereibacter sphaeroides</name>
    <name type="common">Rhodobacter sphaeroides</name>
    <dbReference type="NCBI Taxonomy" id="1063"/>
    <lineage>
        <taxon>Bacteria</taxon>
        <taxon>Pseudomonadati</taxon>
        <taxon>Pseudomonadota</taxon>
        <taxon>Alphaproteobacteria</taxon>
        <taxon>Rhodobacterales</taxon>
        <taxon>Paracoccaceae</taxon>
        <taxon>Cereibacter</taxon>
    </lineage>
</organism>
<evidence type="ECO:0000313" key="2">
    <source>
        <dbReference type="Proteomes" id="UP000266305"/>
    </source>
</evidence>
<accession>A0AAX1UE77</accession>
<dbReference type="RefSeq" id="WP_119001651.1">
    <property type="nucleotide sequence ID" value="NZ_QWGP01000067.1"/>
</dbReference>
<sequence>MLAEDKSFTVEAVTAAARTILTAYDAHMAGGQGVPDEVARRIATGAAFGAAAFEEAISEGQDAHAMLRATLLGIIDPADPGLNYLRASNRPAGPTKAAADVLTERARQISAEGWTPKHDDEHQHGQIAGAALCYLAEDIPHWARQQAHGCYWPWDASWWKPTDHRRNLVKAGALILAEIERLDRAEARTNAAEASA</sequence>
<protein>
    <submittedName>
        <fullName evidence="1">Uncharacterized protein</fullName>
    </submittedName>
</protein>
<reference evidence="1 2" key="1">
    <citation type="submission" date="2018-08" db="EMBL/GenBank/DDBJ databases">
        <title>Draft genome sequence of Rhodobacter sphaeroides FY.</title>
        <authorList>
            <person name="Rayyan A."/>
            <person name="Meyer T.E."/>
            <person name="Kyndt J.A."/>
        </authorList>
    </citation>
    <scope>NUCLEOTIDE SEQUENCE [LARGE SCALE GENOMIC DNA]</scope>
    <source>
        <strain evidence="1 2">FY</strain>
    </source>
</reference>
<evidence type="ECO:0000313" key="1">
    <source>
        <dbReference type="EMBL" id="RHZ90399.1"/>
    </source>
</evidence>
<comment type="caution">
    <text evidence="1">The sequence shown here is derived from an EMBL/GenBank/DDBJ whole genome shotgun (WGS) entry which is preliminary data.</text>
</comment>
<dbReference type="Proteomes" id="UP000266305">
    <property type="component" value="Unassembled WGS sequence"/>
</dbReference>
<dbReference type="AlphaFoldDB" id="A0AAX1UE77"/>
<proteinExistence type="predicted"/>
<dbReference type="EMBL" id="QWGP01000067">
    <property type="protein sequence ID" value="RHZ90399.1"/>
    <property type="molecule type" value="Genomic_DNA"/>
</dbReference>